<proteinExistence type="predicted"/>
<organism evidence="1 2">
    <name type="scientific">Lamprobacter modestohalophilus</name>
    <dbReference type="NCBI Taxonomy" id="1064514"/>
    <lineage>
        <taxon>Bacteria</taxon>
        <taxon>Pseudomonadati</taxon>
        <taxon>Pseudomonadota</taxon>
        <taxon>Gammaproteobacteria</taxon>
        <taxon>Chromatiales</taxon>
        <taxon>Chromatiaceae</taxon>
        <taxon>Lamprobacter</taxon>
    </lineage>
</organism>
<evidence type="ECO:0000313" key="1">
    <source>
        <dbReference type="EMBL" id="MBK1620668.1"/>
    </source>
</evidence>
<name>A0A9X1B5Q1_9GAMM</name>
<gene>
    <name evidence="1" type="ORF">CKO42_19990</name>
</gene>
<comment type="caution">
    <text evidence="1">The sequence shown here is derived from an EMBL/GenBank/DDBJ whole genome shotgun (WGS) entry which is preliminary data.</text>
</comment>
<dbReference type="RefSeq" id="WP_200247900.1">
    <property type="nucleotide sequence ID" value="NZ_NRRY01000045.1"/>
</dbReference>
<dbReference type="EMBL" id="NRRY01000045">
    <property type="protein sequence ID" value="MBK1620668.1"/>
    <property type="molecule type" value="Genomic_DNA"/>
</dbReference>
<evidence type="ECO:0000313" key="2">
    <source>
        <dbReference type="Proteomes" id="UP001138768"/>
    </source>
</evidence>
<dbReference type="AlphaFoldDB" id="A0A9X1B5Q1"/>
<protein>
    <submittedName>
        <fullName evidence="1">Uncharacterized protein</fullName>
    </submittedName>
</protein>
<keyword evidence="2" id="KW-1185">Reference proteome</keyword>
<reference evidence="1 2" key="1">
    <citation type="journal article" date="2020" name="Microorganisms">
        <title>Osmotic Adaptation and Compatible Solute Biosynthesis of Phototrophic Bacteria as Revealed from Genome Analyses.</title>
        <authorList>
            <person name="Imhoff J.F."/>
            <person name="Rahn T."/>
            <person name="Kunzel S."/>
            <person name="Keller A."/>
            <person name="Neulinger S.C."/>
        </authorList>
    </citation>
    <scope>NUCLEOTIDE SEQUENCE [LARGE SCALE GENOMIC DNA]</scope>
    <source>
        <strain evidence="1 2">DSM 25653</strain>
    </source>
</reference>
<sequence length="74" mass="8222">MTLNPDNERTPHEVEAETAAYLVAKRTGLLPRSEGYLDGYQCALGCLDLHRILKVASKVEKHLGLPVPAYRIFA</sequence>
<accession>A0A9X1B5Q1</accession>
<dbReference type="Proteomes" id="UP001138768">
    <property type="component" value="Unassembled WGS sequence"/>
</dbReference>